<dbReference type="EMBL" id="MUKV01000001">
    <property type="protein sequence ID" value="OQS44260.1"/>
    <property type="molecule type" value="Genomic_DNA"/>
</dbReference>
<feature type="region of interest" description="Disordered" evidence="1">
    <location>
        <begin position="1"/>
        <end position="48"/>
    </location>
</feature>
<protein>
    <submittedName>
        <fullName evidence="3">Competence protein</fullName>
    </submittedName>
</protein>
<evidence type="ECO:0000259" key="2">
    <source>
        <dbReference type="PROSITE" id="PS51833"/>
    </source>
</evidence>
<gene>
    <name evidence="3" type="ORF">B0T45_01290</name>
</gene>
<dbReference type="Gene3D" id="1.10.3210.10">
    <property type="entry name" value="Hypothetical protein af1432"/>
    <property type="match status" value="1"/>
</dbReference>
<dbReference type="Proteomes" id="UP000192721">
    <property type="component" value="Unassembled WGS sequence"/>
</dbReference>
<evidence type="ECO:0000256" key="1">
    <source>
        <dbReference type="SAM" id="MobiDB-lite"/>
    </source>
</evidence>
<accession>A0A1W0DB86</accession>
<reference evidence="3 4" key="1">
    <citation type="submission" date="2017-02" db="EMBL/GenBank/DDBJ databases">
        <title>Chromobacterium haemolyticum H5244.</title>
        <authorList>
            <person name="Gulvik C.A."/>
        </authorList>
    </citation>
    <scope>NUCLEOTIDE SEQUENCE [LARGE SCALE GENOMIC DNA]</scope>
    <source>
        <strain evidence="3 4">H5244</strain>
    </source>
</reference>
<comment type="caution">
    <text evidence="3">The sequence shown here is derived from an EMBL/GenBank/DDBJ whole genome shotgun (WGS) entry which is preliminary data.</text>
</comment>
<feature type="domain" description="HDOD" evidence="2">
    <location>
        <begin position="263"/>
        <end position="450"/>
    </location>
</feature>
<dbReference type="AlphaFoldDB" id="A0A1W0DB86"/>
<dbReference type="PROSITE" id="PS51833">
    <property type="entry name" value="HDOD"/>
    <property type="match status" value="1"/>
</dbReference>
<evidence type="ECO:0000313" key="3">
    <source>
        <dbReference type="EMBL" id="OQS44260.1"/>
    </source>
</evidence>
<proteinExistence type="predicted"/>
<dbReference type="SUPFAM" id="SSF109604">
    <property type="entry name" value="HD-domain/PDEase-like"/>
    <property type="match status" value="1"/>
</dbReference>
<dbReference type="Pfam" id="PF08668">
    <property type="entry name" value="HDOD"/>
    <property type="match status" value="1"/>
</dbReference>
<dbReference type="InterPro" id="IPR052340">
    <property type="entry name" value="RNase_Y/CdgJ"/>
</dbReference>
<dbReference type="PANTHER" id="PTHR33525">
    <property type="match status" value="1"/>
</dbReference>
<dbReference type="InterPro" id="IPR013976">
    <property type="entry name" value="HDOD"/>
</dbReference>
<dbReference type="RefSeq" id="WP_081554330.1">
    <property type="nucleotide sequence ID" value="NZ_MUKV01000001.1"/>
</dbReference>
<sequence>MLKNLISGLTGRMKKSPDSTSDEQPVPAPFTELAHDSPASRQLENAPPLDLPPTLGFVSHQPVMDRLQRVVAYDFFVRQGKRNIAAGKPQEFDRLMLSTLQNMDIFRLLAFRRAFVHISIDTLDEPMLSNMPASSVIFVLEPSQTGSVSEDMIKRLDALKQKAMRFALEPAAYDPGCLPAHLQNDLFSRMDFMILDFDAPSAKVLEPILDQLPKRYPTVRWMARNVGTAEDLDVCLRGPGHNRFALFHGPFIATVRALEGGKVDASQTRVLQIMRMLRANAAVAEIETQFKLDSVLLFKLLRFMNSPVHGLSRKVQTIEETLLLLGRETLFKWLSMLLFTSRKDDGTAVSLLEKSLIRARLLERMGSYRGNRVEAEHLFLTGMFSMLDVLLGAPFPDVLDPLELASPVREAVVEQRGMFAPFLSMALACEQGDTEQIEALAKVLDFDVDLVNQYYMDAAVWAQVVLRDSEVHNNVEAV</sequence>
<dbReference type="PANTHER" id="PTHR33525:SF4">
    <property type="entry name" value="CYCLIC DI-GMP PHOSPHODIESTERASE CDGJ"/>
    <property type="match status" value="1"/>
</dbReference>
<name>A0A1W0DB86_9NEIS</name>
<evidence type="ECO:0000313" key="4">
    <source>
        <dbReference type="Proteomes" id="UP000192721"/>
    </source>
</evidence>
<organism evidence="3 4">
    <name type="scientific">Chromobacterium haemolyticum</name>
    <dbReference type="NCBI Taxonomy" id="394935"/>
    <lineage>
        <taxon>Bacteria</taxon>
        <taxon>Pseudomonadati</taxon>
        <taxon>Pseudomonadota</taxon>
        <taxon>Betaproteobacteria</taxon>
        <taxon>Neisseriales</taxon>
        <taxon>Chromobacteriaceae</taxon>
        <taxon>Chromobacterium</taxon>
    </lineage>
</organism>